<dbReference type="SMR" id="A2ERM2"/>
<evidence type="ECO:0000313" key="4">
    <source>
        <dbReference type="EMBL" id="EAY04674.1"/>
    </source>
</evidence>
<name>A2ERM2_TRIV3</name>
<dbReference type="VEuPathDB" id="TrichDB:TVAG_474720"/>
<gene>
    <name evidence="4" type="ORF">TVAG_474720</name>
</gene>
<reference evidence="4" key="2">
    <citation type="journal article" date="2007" name="Science">
        <title>Draft genome sequence of the sexually transmitted pathogen Trichomonas vaginalis.</title>
        <authorList>
            <person name="Carlton J.M."/>
            <person name="Hirt R.P."/>
            <person name="Silva J.C."/>
            <person name="Delcher A.L."/>
            <person name="Schatz M."/>
            <person name="Zhao Q."/>
            <person name="Wortman J.R."/>
            <person name="Bidwell S.L."/>
            <person name="Alsmark U.C.M."/>
            <person name="Besteiro S."/>
            <person name="Sicheritz-Ponten T."/>
            <person name="Noel C.J."/>
            <person name="Dacks J.B."/>
            <person name="Foster P.G."/>
            <person name="Simillion C."/>
            <person name="Van de Peer Y."/>
            <person name="Miranda-Saavedra D."/>
            <person name="Barton G.J."/>
            <person name="Westrop G.D."/>
            <person name="Mueller S."/>
            <person name="Dessi D."/>
            <person name="Fiori P.L."/>
            <person name="Ren Q."/>
            <person name="Paulsen I."/>
            <person name="Zhang H."/>
            <person name="Bastida-Corcuera F.D."/>
            <person name="Simoes-Barbosa A."/>
            <person name="Brown M.T."/>
            <person name="Hayes R.D."/>
            <person name="Mukherjee M."/>
            <person name="Okumura C.Y."/>
            <person name="Schneider R."/>
            <person name="Smith A.J."/>
            <person name="Vanacova S."/>
            <person name="Villalvazo M."/>
            <person name="Haas B.J."/>
            <person name="Pertea M."/>
            <person name="Feldblyum T.V."/>
            <person name="Utterback T.R."/>
            <person name="Shu C.L."/>
            <person name="Osoegawa K."/>
            <person name="de Jong P.J."/>
            <person name="Hrdy I."/>
            <person name="Horvathova L."/>
            <person name="Zubacova Z."/>
            <person name="Dolezal P."/>
            <person name="Malik S.B."/>
            <person name="Logsdon J.M. Jr."/>
            <person name="Henze K."/>
            <person name="Gupta A."/>
            <person name="Wang C.C."/>
            <person name="Dunne R.L."/>
            <person name="Upcroft J.A."/>
            <person name="Upcroft P."/>
            <person name="White O."/>
            <person name="Salzberg S.L."/>
            <person name="Tang P."/>
            <person name="Chiu C.-H."/>
            <person name="Lee Y.-S."/>
            <person name="Embley T.M."/>
            <person name="Coombs G.H."/>
            <person name="Mottram J.C."/>
            <person name="Tachezy J."/>
            <person name="Fraser-Liggett C.M."/>
            <person name="Johnson P.J."/>
        </authorList>
    </citation>
    <scope>NUCLEOTIDE SEQUENCE [LARGE SCALE GENOMIC DNA]</scope>
    <source>
        <strain evidence="4">G3</strain>
    </source>
</reference>
<dbReference type="Gene3D" id="1.25.40.20">
    <property type="entry name" value="Ankyrin repeat-containing domain"/>
    <property type="match status" value="1"/>
</dbReference>
<dbReference type="PRINTS" id="PR01415">
    <property type="entry name" value="ANKYRIN"/>
</dbReference>
<keyword evidence="1" id="KW-0677">Repeat</keyword>
<dbReference type="InterPro" id="IPR036770">
    <property type="entry name" value="Ankyrin_rpt-contain_sf"/>
</dbReference>
<dbReference type="Pfam" id="PF12796">
    <property type="entry name" value="Ank_2"/>
    <property type="match status" value="2"/>
</dbReference>
<dbReference type="InParanoid" id="A2ERM2"/>
<dbReference type="VEuPathDB" id="TrichDB:TVAGG3_0345110"/>
<dbReference type="AlphaFoldDB" id="A2ERM2"/>
<evidence type="ECO:0000256" key="3">
    <source>
        <dbReference type="PROSITE-ProRule" id="PRU00023"/>
    </source>
</evidence>
<evidence type="ECO:0000256" key="1">
    <source>
        <dbReference type="ARBA" id="ARBA00022737"/>
    </source>
</evidence>
<organism evidence="4 5">
    <name type="scientific">Trichomonas vaginalis (strain ATCC PRA-98 / G3)</name>
    <dbReference type="NCBI Taxonomy" id="412133"/>
    <lineage>
        <taxon>Eukaryota</taxon>
        <taxon>Metamonada</taxon>
        <taxon>Parabasalia</taxon>
        <taxon>Trichomonadida</taxon>
        <taxon>Trichomonadidae</taxon>
        <taxon>Trichomonas</taxon>
    </lineage>
</organism>
<dbReference type="OrthoDB" id="5406014at2759"/>
<reference evidence="4" key="1">
    <citation type="submission" date="2006-10" db="EMBL/GenBank/DDBJ databases">
        <authorList>
            <person name="Amadeo P."/>
            <person name="Zhao Q."/>
            <person name="Wortman J."/>
            <person name="Fraser-Liggett C."/>
            <person name="Carlton J."/>
        </authorList>
    </citation>
    <scope>NUCLEOTIDE SEQUENCE</scope>
    <source>
        <strain evidence="4">G3</strain>
    </source>
</reference>
<feature type="repeat" description="ANK" evidence="3">
    <location>
        <begin position="283"/>
        <end position="315"/>
    </location>
</feature>
<dbReference type="STRING" id="5722.A2ERM2"/>
<keyword evidence="2 3" id="KW-0040">ANK repeat</keyword>
<dbReference type="eggNOG" id="KOG0504">
    <property type="taxonomic scope" value="Eukaryota"/>
</dbReference>
<feature type="repeat" description="ANK" evidence="3">
    <location>
        <begin position="250"/>
        <end position="282"/>
    </location>
</feature>
<dbReference type="PROSITE" id="PS50297">
    <property type="entry name" value="ANK_REP_REGION"/>
    <property type="match status" value="3"/>
</dbReference>
<dbReference type="PROSITE" id="PS50088">
    <property type="entry name" value="ANK_REPEAT"/>
    <property type="match status" value="4"/>
</dbReference>
<dbReference type="SUPFAM" id="SSF48403">
    <property type="entry name" value="Ankyrin repeat"/>
    <property type="match status" value="1"/>
</dbReference>
<proteinExistence type="predicted"/>
<evidence type="ECO:0000256" key="2">
    <source>
        <dbReference type="ARBA" id="ARBA00023043"/>
    </source>
</evidence>
<feature type="repeat" description="ANK" evidence="3">
    <location>
        <begin position="184"/>
        <end position="216"/>
    </location>
</feature>
<protein>
    <submittedName>
        <fullName evidence="4">MKIAA1148 protein, putative</fullName>
    </submittedName>
</protein>
<dbReference type="EMBL" id="DS113468">
    <property type="protein sequence ID" value="EAY04674.1"/>
    <property type="molecule type" value="Genomic_DNA"/>
</dbReference>
<keyword evidence="5" id="KW-1185">Reference proteome</keyword>
<dbReference type="SMART" id="SM00248">
    <property type="entry name" value="ANK"/>
    <property type="match status" value="6"/>
</dbReference>
<dbReference type="Pfam" id="PF00023">
    <property type="entry name" value="Ank"/>
    <property type="match status" value="1"/>
</dbReference>
<dbReference type="KEGG" id="tva:4762535"/>
<dbReference type="PANTHER" id="PTHR24171">
    <property type="entry name" value="ANKYRIN REPEAT DOMAIN-CONTAINING PROTEIN 39-RELATED"/>
    <property type="match status" value="1"/>
</dbReference>
<dbReference type="RefSeq" id="XP_001316897.1">
    <property type="nucleotide sequence ID" value="XM_001316862.1"/>
</dbReference>
<dbReference type="Proteomes" id="UP000001542">
    <property type="component" value="Unassembled WGS sequence"/>
</dbReference>
<dbReference type="InterPro" id="IPR002110">
    <property type="entry name" value="Ankyrin_rpt"/>
</dbReference>
<sequence length="374" mass="42375">MSDDDIEDAMELAAQLGFKDVYFLFRKKGHKLQDHLAHKAYFGGCSEIIADIKAKITVTEDMMREIIENHYVVAYRLLCQHNEDLEFSWTSCLKSYNYKFFFQKMFTTYSFAKCDKFGKNIVVEAAKYGTKELVQLLIDCGIEYDIPSKDTNHTAFIEALLNKKLDIAELLARKGATIDTKDETNTTPLMIVCEQDNAEVATFLLDNNANIDAADFEGKTSLMRAIAKRALKTVNLLITRHASVNAVDKQGLTALHYSCKFGYAEITKLLIDNYAKIELADFDGYTPIFHACMSNDINTVQILLENGAEVNKMAPNGEFPLRISIEQRDQMSASLIINSGIRIDYQTAEQLRNLAYHNELIIIGDQIARLFQGY</sequence>
<evidence type="ECO:0000313" key="5">
    <source>
        <dbReference type="Proteomes" id="UP000001542"/>
    </source>
</evidence>
<feature type="repeat" description="ANK" evidence="3">
    <location>
        <begin position="217"/>
        <end position="249"/>
    </location>
</feature>
<accession>A2ERM2</accession>